<gene>
    <name evidence="1" type="ORF">HX095_05075</name>
</gene>
<name>A0AAW7DGI2_9FLAO</name>
<dbReference type="RefSeq" id="WP_286485266.1">
    <property type="nucleotide sequence ID" value="NZ_JACALR010000002.1"/>
</dbReference>
<dbReference type="AlphaFoldDB" id="A0AAW7DGI2"/>
<comment type="caution">
    <text evidence="1">The sequence shown here is derived from an EMBL/GenBank/DDBJ whole genome shotgun (WGS) entry which is preliminary data.</text>
</comment>
<dbReference type="EMBL" id="JACALR010000002">
    <property type="protein sequence ID" value="MDM1550581.1"/>
    <property type="molecule type" value="Genomic_DNA"/>
</dbReference>
<dbReference type="Proteomes" id="UP001173578">
    <property type="component" value="Unassembled WGS sequence"/>
</dbReference>
<protein>
    <submittedName>
        <fullName evidence="1">Uncharacterized protein</fullName>
    </submittedName>
</protein>
<proteinExistence type="predicted"/>
<reference evidence="1" key="2">
    <citation type="journal article" date="2022" name="Sci. Total Environ.">
        <title>Prevalence, transmission, and molecular epidemiology of tet(X)-positive bacteria among humans, animals, and environmental niches in China: An epidemiological, and genomic-based study.</title>
        <authorList>
            <person name="Dong N."/>
            <person name="Zeng Y."/>
            <person name="Cai C."/>
            <person name="Sun C."/>
            <person name="Lu J."/>
            <person name="Liu C."/>
            <person name="Zhou H."/>
            <person name="Sun Q."/>
            <person name="Shu L."/>
            <person name="Wang H."/>
            <person name="Wang Y."/>
            <person name="Wang S."/>
            <person name="Wu C."/>
            <person name="Chan E.W."/>
            <person name="Chen G."/>
            <person name="Shen Z."/>
            <person name="Chen S."/>
            <person name="Zhang R."/>
        </authorList>
    </citation>
    <scope>NUCLEOTIDE SEQUENCE</scope>
    <source>
        <strain evidence="1">210</strain>
    </source>
</reference>
<organism evidence="1 2">
    <name type="scientific">Empedobacter falsenii</name>
    <dbReference type="NCBI Taxonomy" id="343874"/>
    <lineage>
        <taxon>Bacteria</taxon>
        <taxon>Pseudomonadati</taxon>
        <taxon>Bacteroidota</taxon>
        <taxon>Flavobacteriia</taxon>
        <taxon>Flavobacteriales</taxon>
        <taxon>Weeksellaceae</taxon>
        <taxon>Empedobacter</taxon>
    </lineage>
</organism>
<evidence type="ECO:0000313" key="1">
    <source>
        <dbReference type="EMBL" id="MDM1550581.1"/>
    </source>
</evidence>
<reference evidence="1" key="1">
    <citation type="submission" date="2020-06" db="EMBL/GenBank/DDBJ databases">
        <authorList>
            <person name="Dong N."/>
        </authorList>
    </citation>
    <scope>NUCLEOTIDE SEQUENCE</scope>
    <source>
        <strain evidence="1">210</strain>
    </source>
</reference>
<accession>A0AAW7DGI2</accession>
<evidence type="ECO:0000313" key="2">
    <source>
        <dbReference type="Proteomes" id="UP001173578"/>
    </source>
</evidence>
<sequence>MQFIRESNKANKFVGNNEISSYLAMITGDEAFIYAPATFSRDKTKIKNELGIDLKYIKSKGYFINYSEQEFLIETSLDYYEMFAIMNQANALPEMFLI</sequence>